<dbReference type="Proteomes" id="UP000593567">
    <property type="component" value="Unassembled WGS sequence"/>
</dbReference>
<sequence length="111" mass="12407">MTALVKSLMQTPDSFAVGIIDSDLQVSLEDVNVVSDIVKSPGTLLGREFMWIWNVDSADVAYRYRVIEQKRQDKFLALCFVDGSTVDDAQEHVFALQDLIADFLAGDAFFI</sequence>
<name>A0A7J7K1V3_BUGNE</name>
<protein>
    <submittedName>
        <fullName evidence="1">Uncharacterized protein</fullName>
    </submittedName>
</protein>
<gene>
    <name evidence="1" type="ORF">EB796_010126</name>
</gene>
<evidence type="ECO:0000313" key="2">
    <source>
        <dbReference type="Proteomes" id="UP000593567"/>
    </source>
</evidence>
<dbReference type="EMBL" id="VXIV02001588">
    <property type="protein sequence ID" value="KAF6031576.1"/>
    <property type="molecule type" value="Genomic_DNA"/>
</dbReference>
<proteinExistence type="predicted"/>
<evidence type="ECO:0000313" key="1">
    <source>
        <dbReference type="EMBL" id="KAF6031576.1"/>
    </source>
</evidence>
<keyword evidence="2" id="KW-1185">Reference proteome</keyword>
<dbReference type="AlphaFoldDB" id="A0A7J7K1V3"/>
<reference evidence="1" key="1">
    <citation type="submission" date="2020-06" db="EMBL/GenBank/DDBJ databases">
        <title>Draft genome of Bugula neritina, a colonial animal packing powerful symbionts and potential medicines.</title>
        <authorList>
            <person name="Rayko M."/>
        </authorList>
    </citation>
    <scope>NUCLEOTIDE SEQUENCE [LARGE SCALE GENOMIC DNA]</scope>
    <source>
        <strain evidence="1">Kwan_BN1</strain>
    </source>
</reference>
<accession>A0A7J7K1V3</accession>
<organism evidence="1 2">
    <name type="scientific">Bugula neritina</name>
    <name type="common">Brown bryozoan</name>
    <name type="synonym">Sertularia neritina</name>
    <dbReference type="NCBI Taxonomy" id="10212"/>
    <lineage>
        <taxon>Eukaryota</taxon>
        <taxon>Metazoa</taxon>
        <taxon>Spiralia</taxon>
        <taxon>Lophotrochozoa</taxon>
        <taxon>Bryozoa</taxon>
        <taxon>Gymnolaemata</taxon>
        <taxon>Cheilostomatida</taxon>
        <taxon>Flustrina</taxon>
        <taxon>Buguloidea</taxon>
        <taxon>Bugulidae</taxon>
        <taxon>Bugula</taxon>
    </lineage>
</organism>
<comment type="caution">
    <text evidence="1">The sequence shown here is derived from an EMBL/GenBank/DDBJ whole genome shotgun (WGS) entry which is preliminary data.</text>
</comment>